<evidence type="ECO:0000256" key="1">
    <source>
        <dbReference type="PROSITE-ProRule" id="PRU00047"/>
    </source>
</evidence>
<gene>
    <name evidence="4" type="ORF">LLUT_LOCUS791</name>
</gene>
<protein>
    <recommendedName>
        <fullName evidence="3">CCHC-type domain-containing protein</fullName>
    </recommendedName>
</protein>
<feature type="domain" description="CCHC-type" evidence="3">
    <location>
        <begin position="251"/>
        <end position="264"/>
    </location>
</feature>
<evidence type="ECO:0000256" key="2">
    <source>
        <dbReference type="SAM" id="MobiDB-lite"/>
    </source>
</evidence>
<proteinExistence type="predicted"/>
<comment type="caution">
    <text evidence="4">The sequence shown here is derived from an EMBL/GenBank/DDBJ whole genome shotgun (WGS) entry which is preliminary data.</text>
</comment>
<dbReference type="GO" id="GO:0008270">
    <property type="term" value="F:zinc ion binding"/>
    <property type="evidence" value="ECO:0007669"/>
    <property type="project" value="UniProtKB-KW"/>
</dbReference>
<dbReference type="PROSITE" id="PS50158">
    <property type="entry name" value="ZF_CCHC"/>
    <property type="match status" value="1"/>
</dbReference>
<keyword evidence="1" id="KW-0863">Zinc-finger</keyword>
<evidence type="ECO:0000313" key="5">
    <source>
        <dbReference type="Proteomes" id="UP001497480"/>
    </source>
</evidence>
<dbReference type="Pfam" id="PF14223">
    <property type="entry name" value="Retrotran_gag_2"/>
    <property type="match status" value="1"/>
</dbReference>
<keyword evidence="1" id="KW-0479">Metal-binding</keyword>
<name>A0AAV1VS85_LUPLU</name>
<feature type="region of interest" description="Disordered" evidence="2">
    <location>
        <begin position="204"/>
        <end position="232"/>
    </location>
</feature>
<dbReference type="InterPro" id="IPR054722">
    <property type="entry name" value="PolX-like_BBD"/>
</dbReference>
<dbReference type="InterPro" id="IPR036875">
    <property type="entry name" value="Znf_CCHC_sf"/>
</dbReference>
<dbReference type="SUPFAM" id="SSF57756">
    <property type="entry name" value="Retrovirus zinc finger-like domains"/>
    <property type="match status" value="1"/>
</dbReference>
<feature type="region of interest" description="Disordered" evidence="2">
    <location>
        <begin position="265"/>
        <end position="286"/>
    </location>
</feature>
<dbReference type="InterPro" id="IPR001878">
    <property type="entry name" value="Znf_CCHC"/>
</dbReference>
<accession>A0AAV1VS85</accession>
<evidence type="ECO:0000313" key="4">
    <source>
        <dbReference type="EMBL" id="CAL0299731.1"/>
    </source>
</evidence>
<dbReference type="PANTHER" id="PTHR35317:SF23">
    <property type="entry name" value="OS04G0629600 PROTEIN"/>
    <property type="match status" value="1"/>
</dbReference>
<reference evidence="4 5" key="1">
    <citation type="submission" date="2024-03" db="EMBL/GenBank/DDBJ databases">
        <authorList>
            <person name="Martinez-Hernandez J."/>
        </authorList>
    </citation>
    <scope>NUCLEOTIDE SEQUENCE [LARGE SCALE GENOMIC DNA]</scope>
</reference>
<dbReference type="Pfam" id="PF22936">
    <property type="entry name" value="Pol_BBD"/>
    <property type="match status" value="1"/>
</dbReference>
<dbReference type="Proteomes" id="UP001497480">
    <property type="component" value="Unassembled WGS sequence"/>
</dbReference>
<dbReference type="EMBL" id="CAXHTB010000001">
    <property type="protein sequence ID" value="CAL0299731.1"/>
    <property type="molecule type" value="Genomic_DNA"/>
</dbReference>
<dbReference type="AlphaFoldDB" id="A0AAV1VS85"/>
<dbReference type="GO" id="GO:0003676">
    <property type="term" value="F:nucleic acid binding"/>
    <property type="evidence" value="ECO:0007669"/>
    <property type="project" value="InterPro"/>
</dbReference>
<feature type="compositionally biased region" description="Basic and acidic residues" evidence="2">
    <location>
        <begin position="268"/>
        <end position="278"/>
    </location>
</feature>
<keyword evidence="1" id="KW-0862">Zinc</keyword>
<organism evidence="4 5">
    <name type="scientific">Lupinus luteus</name>
    <name type="common">European yellow lupine</name>
    <dbReference type="NCBI Taxonomy" id="3873"/>
    <lineage>
        <taxon>Eukaryota</taxon>
        <taxon>Viridiplantae</taxon>
        <taxon>Streptophyta</taxon>
        <taxon>Embryophyta</taxon>
        <taxon>Tracheophyta</taxon>
        <taxon>Spermatophyta</taxon>
        <taxon>Magnoliopsida</taxon>
        <taxon>eudicotyledons</taxon>
        <taxon>Gunneridae</taxon>
        <taxon>Pentapetalae</taxon>
        <taxon>rosids</taxon>
        <taxon>fabids</taxon>
        <taxon>Fabales</taxon>
        <taxon>Fabaceae</taxon>
        <taxon>Papilionoideae</taxon>
        <taxon>50 kb inversion clade</taxon>
        <taxon>genistoids sensu lato</taxon>
        <taxon>core genistoids</taxon>
        <taxon>Genisteae</taxon>
        <taxon>Lupinus</taxon>
    </lineage>
</organism>
<keyword evidence="5" id="KW-1185">Reference proteome</keyword>
<feature type="compositionally biased region" description="Basic residues" evidence="2">
    <location>
        <begin position="206"/>
        <end position="220"/>
    </location>
</feature>
<sequence>MGLPILTSKNWDRWLTQMKVMFRYQEVIEIVQDGLLPLDQSEAQKKDNKALFLIHQCVDDVHFEKIQRVMTAKETWDILVTSHAGGDKIKKVKLQSLRKQYELLHMEEGDKVGEYFTKILTITNQMKGYGEAITNTMVIEKIMRSLLPRFDFIVVVIEESKDVTLMKIKEPQSSLEAHELRLVERNLMKKAELALKAIHKDEDRRKDKKWKGKQSINRRKTSQEWSESFDKRGRSKLNHNQKKFDRSKVECFNCHKLGHYSYECGNGKSKESRHKEEPLTTQEDSDSEPLNLMVTVAATKSHSESWYLDSGCSNHMTNHKEWLKDFDSTNKSRVKFADDSSLSAEGAGSVVIMRENGSKAIVSNVLYVPKMKYNLLSIGQLIEK</sequence>
<dbReference type="PANTHER" id="PTHR35317">
    <property type="entry name" value="OS04G0629600 PROTEIN"/>
    <property type="match status" value="1"/>
</dbReference>
<evidence type="ECO:0000259" key="3">
    <source>
        <dbReference type="PROSITE" id="PS50158"/>
    </source>
</evidence>